<organism evidence="1 2">
    <name type="scientific">Pseudoclavibacter helvolus</name>
    <dbReference type="NCBI Taxonomy" id="255205"/>
    <lineage>
        <taxon>Bacteria</taxon>
        <taxon>Bacillati</taxon>
        <taxon>Actinomycetota</taxon>
        <taxon>Actinomycetes</taxon>
        <taxon>Micrococcales</taxon>
        <taxon>Microbacteriaceae</taxon>
        <taxon>Pseudoclavibacter</taxon>
    </lineage>
</organism>
<dbReference type="AlphaFoldDB" id="A0A7W4UMM8"/>
<evidence type="ECO:0000313" key="2">
    <source>
        <dbReference type="Proteomes" id="UP000545286"/>
    </source>
</evidence>
<reference evidence="1 2" key="1">
    <citation type="submission" date="2020-08" db="EMBL/GenBank/DDBJ databases">
        <title>Sequencing the genomes of 1000 actinobacteria strains.</title>
        <authorList>
            <person name="Klenk H.-P."/>
        </authorList>
    </citation>
    <scope>NUCLEOTIDE SEQUENCE [LARGE SCALE GENOMIC DNA]</scope>
    <source>
        <strain evidence="1 2">DSM 20419</strain>
    </source>
</reference>
<gene>
    <name evidence="1" type="ORF">FHX72_001388</name>
</gene>
<dbReference type="Proteomes" id="UP000545286">
    <property type="component" value="Unassembled WGS sequence"/>
</dbReference>
<dbReference type="RefSeq" id="WP_183623845.1">
    <property type="nucleotide sequence ID" value="NZ_JACHWJ010000001.1"/>
</dbReference>
<keyword evidence="2" id="KW-1185">Reference proteome</keyword>
<comment type="caution">
    <text evidence="1">The sequence shown here is derived from an EMBL/GenBank/DDBJ whole genome shotgun (WGS) entry which is preliminary data.</text>
</comment>
<proteinExistence type="predicted"/>
<name>A0A7W4UMM8_9MICO</name>
<accession>A0A7W4UMM8</accession>
<sequence>MTESVSRNLKLAESLTPVGVFVADAGYWTTANGTTDVGADVLIATRNPTWRTKEKPDDDKLIVLAKVNRGELTQRAAGEILGVSHTWVRDMTKRYFGSQGQKVTRNREPEPSEWIPVVQRVNSGEISRRAARDELQVSESRVIAMLAHVRGDAIEPGIARKSMNDKLAHRV</sequence>
<protein>
    <submittedName>
        <fullName evidence="1">Uncharacterized protein</fullName>
    </submittedName>
</protein>
<evidence type="ECO:0000313" key="1">
    <source>
        <dbReference type="EMBL" id="MBB2957276.1"/>
    </source>
</evidence>
<dbReference type="EMBL" id="JACHWJ010000001">
    <property type="protein sequence ID" value="MBB2957276.1"/>
    <property type="molecule type" value="Genomic_DNA"/>
</dbReference>